<dbReference type="Pfam" id="PF08241">
    <property type="entry name" value="Methyltransf_11"/>
    <property type="match status" value="1"/>
</dbReference>
<name>A0ABS3FU25_9CYAN</name>
<sequence length="207" mass="23531">MKILSVKLSIGGGDGELCKLLVDKFSKAEIWCYEPVEKMREEAKYNLENLPGVKIIADVSELPHSYFDVIFCLEVFEHLPEKETEKAIDDISTLLTPGGYACIGVPNEIYIPALIKGLFRMTRRYGAYDANWVNLISATLGNPPKDRPVSKIEDKFSYYSPHMGFDFRDFQKKIGQKLKIEKIWGSPITGLPASLNFEVYFLCRHKA</sequence>
<dbReference type="PANTHER" id="PTHR43861">
    <property type="entry name" value="TRANS-ACONITATE 2-METHYLTRANSFERASE-RELATED"/>
    <property type="match status" value="1"/>
</dbReference>
<dbReference type="InterPro" id="IPR029063">
    <property type="entry name" value="SAM-dependent_MTases_sf"/>
</dbReference>
<feature type="domain" description="Methyltransferase type 11" evidence="1">
    <location>
        <begin position="8"/>
        <end position="103"/>
    </location>
</feature>
<comment type="caution">
    <text evidence="2">The sequence shown here is derived from an EMBL/GenBank/DDBJ whole genome shotgun (WGS) entry which is preliminary data.</text>
</comment>
<dbReference type="Proteomes" id="UP000664844">
    <property type="component" value="Unassembled WGS sequence"/>
</dbReference>
<accession>A0ABS3FU25</accession>
<reference evidence="2 3" key="1">
    <citation type="submission" date="2021-03" db="EMBL/GenBank/DDBJ databases">
        <title>Metabolic Capacity of the Antarctic Cyanobacterium Phormidium pseudopriestleyi that Sustains Oxygenic Photosynthesis in the Presence of Hydrogen Sulfide.</title>
        <authorList>
            <person name="Lumian J.E."/>
            <person name="Jungblut A.D."/>
            <person name="Dillon M.L."/>
            <person name="Hawes I."/>
            <person name="Doran P.T."/>
            <person name="Mackey T.J."/>
            <person name="Dick G.J."/>
            <person name="Grettenberger C.L."/>
            <person name="Sumner D.Y."/>
        </authorList>
    </citation>
    <scope>NUCLEOTIDE SEQUENCE [LARGE SCALE GENOMIC DNA]</scope>
    <source>
        <strain evidence="2 3">FRX01</strain>
    </source>
</reference>
<evidence type="ECO:0000259" key="1">
    <source>
        <dbReference type="Pfam" id="PF08241"/>
    </source>
</evidence>
<evidence type="ECO:0000313" key="3">
    <source>
        <dbReference type="Proteomes" id="UP000664844"/>
    </source>
</evidence>
<gene>
    <name evidence="2" type="ORF">J0895_16210</name>
</gene>
<protein>
    <submittedName>
        <fullName evidence="2">Class I SAM-dependent methyltransferase</fullName>
    </submittedName>
</protein>
<keyword evidence="2" id="KW-0489">Methyltransferase</keyword>
<dbReference type="SUPFAM" id="SSF53335">
    <property type="entry name" value="S-adenosyl-L-methionine-dependent methyltransferases"/>
    <property type="match status" value="1"/>
</dbReference>
<dbReference type="GO" id="GO:0008168">
    <property type="term" value="F:methyltransferase activity"/>
    <property type="evidence" value="ECO:0007669"/>
    <property type="project" value="UniProtKB-KW"/>
</dbReference>
<dbReference type="InterPro" id="IPR013216">
    <property type="entry name" value="Methyltransf_11"/>
</dbReference>
<evidence type="ECO:0000313" key="2">
    <source>
        <dbReference type="EMBL" id="MBO0350610.1"/>
    </source>
</evidence>
<dbReference type="GO" id="GO:0032259">
    <property type="term" value="P:methylation"/>
    <property type="evidence" value="ECO:0007669"/>
    <property type="project" value="UniProtKB-KW"/>
</dbReference>
<dbReference type="RefSeq" id="WP_207089084.1">
    <property type="nucleotide sequence ID" value="NZ_JAFLQW010000431.1"/>
</dbReference>
<keyword evidence="2" id="KW-0808">Transferase</keyword>
<dbReference type="EMBL" id="JAFLQW010000431">
    <property type="protein sequence ID" value="MBO0350610.1"/>
    <property type="molecule type" value="Genomic_DNA"/>
</dbReference>
<organism evidence="2 3">
    <name type="scientific">Phormidium pseudopriestleyi FRX01</name>
    <dbReference type="NCBI Taxonomy" id="1759528"/>
    <lineage>
        <taxon>Bacteria</taxon>
        <taxon>Bacillati</taxon>
        <taxon>Cyanobacteriota</taxon>
        <taxon>Cyanophyceae</taxon>
        <taxon>Oscillatoriophycideae</taxon>
        <taxon>Oscillatoriales</taxon>
        <taxon>Oscillatoriaceae</taxon>
        <taxon>Phormidium</taxon>
    </lineage>
</organism>
<keyword evidence="3" id="KW-1185">Reference proteome</keyword>
<proteinExistence type="predicted"/>
<dbReference type="Gene3D" id="3.40.50.150">
    <property type="entry name" value="Vaccinia Virus protein VP39"/>
    <property type="match status" value="1"/>
</dbReference>
<dbReference type="CDD" id="cd02440">
    <property type="entry name" value="AdoMet_MTases"/>
    <property type="match status" value="1"/>
</dbReference>